<dbReference type="Proteomes" id="UP000266005">
    <property type="component" value="Unassembled WGS sequence"/>
</dbReference>
<dbReference type="PROSITE" id="PS51841">
    <property type="entry name" value="LTD"/>
    <property type="match status" value="1"/>
</dbReference>
<organism evidence="3 4">
    <name type="scientific">Pontibacter oryzae</name>
    <dbReference type="NCBI Taxonomy" id="2304593"/>
    <lineage>
        <taxon>Bacteria</taxon>
        <taxon>Pseudomonadati</taxon>
        <taxon>Bacteroidota</taxon>
        <taxon>Cytophagia</taxon>
        <taxon>Cytophagales</taxon>
        <taxon>Hymenobacteraceae</taxon>
        <taxon>Pontibacter</taxon>
    </lineage>
</organism>
<reference evidence="4" key="1">
    <citation type="submission" date="2018-08" db="EMBL/GenBank/DDBJ databases">
        <title>Mucilaginibacter sp. MYSH2.</title>
        <authorList>
            <person name="Seo T."/>
        </authorList>
    </citation>
    <scope>NUCLEOTIDE SEQUENCE [LARGE SCALE GENOMIC DNA]</scope>
    <source>
        <strain evidence="4">KIRAN</strain>
    </source>
</reference>
<dbReference type="Gene3D" id="3.60.10.10">
    <property type="entry name" value="Endonuclease/exonuclease/phosphatase"/>
    <property type="match status" value="1"/>
</dbReference>
<dbReference type="Pfam" id="PF18942">
    <property type="entry name" value="DUF5689"/>
    <property type="match status" value="1"/>
</dbReference>
<gene>
    <name evidence="3" type="ORF">D1627_00325</name>
</gene>
<dbReference type="InterPro" id="IPR001322">
    <property type="entry name" value="Lamin_tail_dom"/>
</dbReference>
<name>A0A399SKR3_9BACT</name>
<dbReference type="PANTHER" id="PTHR42834">
    <property type="entry name" value="ENDONUCLEASE/EXONUCLEASE/PHOSPHATASE FAMILY PROTEIN (AFU_ORTHOLOGUE AFUA_3G09210)"/>
    <property type="match status" value="1"/>
</dbReference>
<dbReference type="InterPro" id="IPR036691">
    <property type="entry name" value="Endo/exonu/phosph_ase_sf"/>
</dbReference>
<feature type="domain" description="LTD" evidence="2">
    <location>
        <begin position="39"/>
        <end position="144"/>
    </location>
</feature>
<comment type="caution">
    <text evidence="3">The sequence shown here is derived from an EMBL/GenBank/DDBJ whole genome shotgun (WGS) entry which is preliminary data.</text>
</comment>
<accession>A0A399SKR3</accession>
<evidence type="ECO:0000313" key="4">
    <source>
        <dbReference type="Proteomes" id="UP000266005"/>
    </source>
</evidence>
<evidence type="ECO:0000256" key="1">
    <source>
        <dbReference type="SAM" id="MobiDB-lite"/>
    </source>
</evidence>
<proteinExistence type="predicted"/>
<dbReference type="PANTHER" id="PTHR42834:SF1">
    <property type="entry name" value="ENDONUCLEASE_EXONUCLEASE_PHOSPHATASE FAMILY PROTEIN (AFU_ORTHOLOGUE AFUA_3G09210)"/>
    <property type="match status" value="1"/>
</dbReference>
<protein>
    <submittedName>
        <fullName evidence="3">T9SS C-terminal target domain-containing protein</fullName>
    </submittedName>
</protein>
<feature type="region of interest" description="Disordered" evidence="1">
    <location>
        <begin position="545"/>
        <end position="566"/>
    </location>
</feature>
<evidence type="ECO:0000259" key="2">
    <source>
        <dbReference type="PROSITE" id="PS51841"/>
    </source>
</evidence>
<sequence length="1281" mass="136495">MQHMTLSFVQPIYFFNYRMKKLLHPLRLLGLLICLYLPGVANAQQVFINEIHYDNDGTDANEAIEIMGPANTDLTGWRLVLYNGANGAAYDTRNLTGTIPGNSSLYHGFVVVNYPSNGIQNGAPDGMALVNASNEVIQFLSYEGAFIATDGPASGMTSQDIGVSETTNTPLGFSLQLAGAGIVYTDFTWKAEAQSTFGAANSEQTLPLGGGDPDPDPEPTPVASVVFINELHYDNDGADANEGVEVAGLAGTNLTGWQLIGYNGSNGSVYSTLNLSGVLPNQQAGFGTQFFAIAGLQNGSPDGVALINPDGDVVQFLSYEGAFTAEGGPADGMMSTDIGVSEASSSPIGHSLQLTGAGSSYEAFTWASSAVSTYNVVNTGQIFLPLQDIVFINELHYDNDGTDINEGVEVAGNAGADLSGWQLIAYNGNGGASYETVNLSGTIPNQDSGYGTIFFPIAGLQNGAPDGIALVNTDGEVVQFLSYEGSMTATNGPALGLTSEDIGVAEGSSTPINYSLQLTGTGTTYADFTWSGPIASTYNAVNTGQSFGGGNPDPDPEVPQKGSIAEARSLPVGTVVTVRGVLTATDQFGGPAYMQDSTAGIAVFDAQVHGENKFAIGDSLQITAKVDQFNQMAELVNITELIPLGQATTPVTPIVASIAELKPLEGMLVTIPNATFTDTSGLLFPDSNYRVTDGTGAVDVRIDADVASLIGRYKPAEPVTITGIVSSFKGALQVLPRFIDDLPGTKPYEAAGSDIPVAKTLDVMTWNMEFFGATQPDFGPNNELLQLQNAAALLDSVHADIIAVQEISDDNQLQQLVDMMPGYAKVCSDRYSYSFNGPDPSFPPQKLCFIYNTAVISVVEARVMFEEMYDAARTGQSQALNNYPTGDPSSFWSSGRLPYMLTVDATIEGITERINLINIHAKSGSASADLARRAYDVQVLKDSLDVHYANANIILLGDYNDDVDASIGNGQTAYQLFVQDADDYRAVTLSLSEAGLRSFITQDNVIDHITISNELFDEYVVGSESLVIPFTYIANYVNTTSDHLPVKTRFELKAPLVVDAGPGKTVYFGYAPEACTTLSASAATGGSGVYTYSWSNGQSGQSINVCPEVSTTYFVTITDSYGRTATDSVQVCVVNVVYQRTKNIQLVEMCYRTGSRARTVYVPEHGVEAYLRLGATLGSCEDKPCEEDALPQEPVAKPVYLVKVYPNPLVDYADVSIENAADGLVEVALYDMYNNLIINKTYRARNGGFRLELRDSRIKPGVYMLKISGAEGSQTVRLLKQ</sequence>
<keyword evidence="4" id="KW-1185">Reference proteome</keyword>
<dbReference type="InterPro" id="IPR005135">
    <property type="entry name" value="Endo/exonuclease/phosphatase"/>
</dbReference>
<dbReference type="InterPro" id="IPR026444">
    <property type="entry name" value="Secre_tail"/>
</dbReference>
<dbReference type="EMBL" id="QWGE01000001">
    <property type="protein sequence ID" value="RIJ42355.1"/>
    <property type="molecule type" value="Genomic_DNA"/>
</dbReference>
<dbReference type="SUPFAM" id="SSF56219">
    <property type="entry name" value="DNase I-like"/>
    <property type="match status" value="1"/>
</dbReference>
<evidence type="ECO:0000313" key="3">
    <source>
        <dbReference type="EMBL" id="RIJ42355.1"/>
    </source>
</evidence>
<dbReference type="NCBIfam" id="TIGR04183">
    <property type="entry name" value="Por_Secre_tail"/>
    <property type="match status" value="1"/>
</dbReference>
<dbReference type="GO" id="GO:0003824">
    <property type="term" value="F:catalytic activity"/>
    <property type="evidence" value="ECO:0007669"/>
    <property type="project" value="InterPro"/>
</dbReference>
<dbReference type="InterPro" id="IPR043744">
    <property type="entry name" value="DUF5689"/>
</dbReference>
<dbReference type="Pfam" id="PF03372">
    <property type="entry name" value="Exo_endo_phos"/>
    <property type="match status" value="1"/>
</dbReference>